<keyword evidence="5 7" id="KW-0472">Membrane</keyword>
<evidence type="ECO:0000256" key="1">
    <source>
        <dbReference type="ARBA" id="ARBA00004308"/>
    </source>
</evidence>
<dbReference type="RefSeq" id="XP_054859577.1">
    <property type="nucleotide sequence ID" value="XM_055003602.1"/>
</dbReference>
<gene>
    <name evidence="11 12" type="primary">TMEM106C</name>
</gene>
<dbReference type="Proteomes" id="UP001190640">
    <property type="component" value="Chromosome 19"/>
</dbReference>
<organism evidence="10 11">
    <name type="scientific">Eublepharis macularius</name>
    <name type="common">Leopard gecko</name>
    <name type="synonym">Cyrtodactylus macularius</name>
    <dbReference type="NCBI Taxonomy" id="481883"/>
    <lineage>
        <taxon>Eukaryota</taxon>
        <taxon>Metazoa</taxon>
        <taxon>Chordata</taxon>
        <taxon>Craniata</taxon>
        <taxon>Vertebrata</taxon>
        <taxon>Euteleostomi</taxon>
        <taxon>Lepidosauria</taxon>
        <taxon>Squamata</taxon>
        <taxon>Bifurcata</taxon>
        <taxon>Gekkota</taxon>
        <taxon>Eublepharidae</taxon>
        <taxon>Eublepharinae</taxon>
        <taxon>Eublepharis</taxon>
    </lineage>
</organism>
<evidence type="ECO:0000313" key="12">
    <source>
        <dbReference type="RefSeq" id="XP_054859577.1"/>
    </source>
</evidence>
<evidence type="ECO:0000259" key="8">
    <source>
        <dbReference type="Pfam" id="PF07092"/>
    </source>
</evidence>
<dbReference type="GeneID" id="129346262"/>
<feature type="domain" description="Transmembrane protein 106 C-terminal" evidence="8">
    <location>
        <begin position="107"/>
        <end position="247"/>
    </location>
</feature>
<feature type="region of interest" description="Disordered" evidence="6">
    <location>
        <begin position="1"/>
        <end position="22"/>
    </location>
</feature>
<dbReference type="AlphaFoldDB" id="A0AA97LKY3"/>
<feature type="transmembrane region" description="Helical" evidence="7">
    <location>
        <begin position="85"/>
        <end position="106"/>
    </location>
</feature>
<comment type="subcellular location">
    <subcellularLocation>
        <location evidence="1">Endomembrane system</location>
    </subcellularLocation>
</comment>
<feature type="compositionally biased region" description="Polar residues" evidence="6">
    <location>
        <begin position="1"/>
        <end position="15"/>
    </location>
</feature>
<evidence type="ECO:0000313" key="11">
    <source>
        <dbReference type="RefSeq" id="XP_054859576.1"/>
    </source>
</evidence>
<accession>A0AA97LKY3</accession>
<proteinExistence type="inferred from homology"/>
<feature type="compositionally biased region" description="Basic residues" evidence="6">
    <location>
        <begin position="266"/>
        <end position="275"/>
    </location>
</feature>
<protein>
    <submittedName>
        <fullName evidence="11 12">Transmembrane protein 106C</fullName>
    </submittedName>
</protein>
<keyword evidence="4 7" id="KW-1133">Transmembrane helix</keyword>
<evidence type="ECO:0000256" key="2">
    <source>
        <dbReference type="ARBA" id="ARBA00008111"/>
    </source>
</evidence>
<evidence type="ECO:0000259" key="9">
    <source>
        <dbReference type="Pfam" id="PF21002"/>
    </source>
</evidence>
<dbReference type="GO" id="GO:0012505">
    <property type="term" value="C:endomembrane system"/>
    <property type="evidence" value="ECO:0007669"/>
    <property type="project" value="UniProtKB-SubCell"/>
</dbReference>
<feature type="domain" description="Transmembrane protein 106 N-terminal" evidence="9">
    <location>
        <begin position="17"/>
        <end position="84"/>
    </location>
</feature>
<dbReference type="Pfam" id="PF07092">
    <property type="entry name" value="TMEM106"/>
    <property type="match status" value="1"/>
</dbReference>
<dbReference type="RefSeq" id="XP_054859576.1">
    <property type="nucleotide sequence ID" value="XM_055003601.1"/>
</dbReference>
<dbReference type="InterPro" id="IPR009790">
    <property type="entry name" value="TMEM106"/>
</dbReference>
<evidence type="ECO:0000256" key="4">
    <source>
        <dbReference type="ARBA" id="ARBA00022989"/>
    </source>
</evidence>
<dbReference type="Pfam" id="PF21002">
    <property type="entry name" value="TMEM106_N"/>
    <property type="match status" value="1"/>
</dbReference>
<feature type="region of interest" description="Disordered" evidence="6">
    <location>
        <begin position="244"/>
        <end position="275"/>
    </location>
</feature>
<evidence type="ECO:0000313" key="10">
    <source>
        <dbReference type="Proteomes" id="UP001190640"/>
    </source>
</evidence>
<dbReference type="KEGG" id="emc:129346262"/>
<dbReference type="PANTHER" id="PTHR28556:SF5">
    <property type="entry name" value="TRANSMEMBRANE PROTEIN 106C"/>
    <property type="match status" value="1"/>
</dbReference>
<evidence type="ECO:0000256" key="5">
    <source>
        <dbReference type="ARBA" id="ARBA00023136"/>
    </source>
</evidence>
<feature type="transmembrane region" description="Helical" evidence="7">
    <location>
        <begin position="198"/>
        <end position="217"/>
    </location>
</feature>
<reference evidence="11 12" key="1">
    <citation type="submission" date="2025-04" db="UniProtKB">
        <authorList>
            <consortium name="RefSeq"/>
        </authorList>
    </citation>
    <scope>IDENTIFICATION</scope>
    <source>
        <tissue evidence="11 12">Blood</tissue>
    </source>
</reference>
<comment type="similarity">
    <text evidence="2">Belongs to the TMEM106 family.</text>
</comment>
<dbReference type="InterPro" id="IPR048509">
    <property type="entry name" value="TMEM106_C"/>
</dbReference>
<evidence type="ECO:0000256" key="6">
    <source>
        <dbReference type="SAM" id="MobiDB-lite"/>
    </source>
</evidence>
<dbReference type="CTD" id="79022"/>
<sequence>MGSWQSVRPDSSSPMWQEENEDDFLDSRDLEEDIAKFPYVEFTGPDSVTCPTCQGIGYVPTEQVNELVALIPYHDQRLKPRRTKCYVLVSVLLCLLASGLVVFFLFPHSVLVEDNGIKVVRVWFDRKNSLVILAITATFRIKNSNFYSVAVTRLTSQVQYMNSVVGTHQMNNVTRIQPLSDKLVNFTVKSKMGGPSFYAYYFCTLSGIRVHNIVIFMRTSVKISYIAHVTQSSLETHHYVDCGANSTTAQGPPQPPTPGEVAQRKSSGRKLRVLH</sequence>
<keyword evidence="10" id="KW-1185">Reference proteome</keyword>
<name>A0AA97LKY3_EUBMA</name>
<evidence type="ECO:0000256" key="7">
    <source>
        <dbReference type="SAM" id="Phobius"/>
    </source>
</evidence>
<evidence type="ECO:0000256" key="3">
    <source>
        <dbReference type="ARBA" id="ARBA00022692"/>
    </source>
</evidence>
<keyword evidence="3 7" id="KW-0812">Transmembrane</keyword>
<dbReference type="InterPro" id="IPR048511">
    <property type="entry name" value="TMEM106_N"/>
</dbReference>
<dbReference type="PANTHER" id="PTHR28556">
    <property type="entry name" value="TRANSMEMBRANE PROTEIN 106B"/>
    <property type="match status" value="1"/>
</dbReference>